<gene>
    <name evidence="1" type="ORF">I7I52_03953</name>
</gene>
<protein>
    <submittedName>
        <fullName evidence="1">Uncharacterized protein</fullName>
    </submittedName>
</protein>
<accession>A0A8H7ZAS4</accession>
<evidence type="ECO:0000313" key="1">
    <source>
        <dbReference type="EMBL" id="KAG5305333.1"/>
    </source>
</evidence>
<name>A0A8H7ZAS4_AJECA</name>
<dbReference type="AlphaFoldDB" id="A0A8H7ZAS4"/>
<sequence>MSNPHNLRNQNVNAQNFPSGDGMAVLPFEFHVTLDVFTENAILSIAMKPLRHIWDCTYGVHKNMALSMKRAKYSCC</sequence>
<organism evidence="1 2">
    <name type="scientific">Ajellomyces capsulatus</name>
    <name type="common">Darling's disease fungus</name>
    <name type="synonym">Histoplasma capsulatum</name>
    <dbReference type="NCBI Taxonomy" id="5037"/>
    <lineage>
        <taxon>Eukaryota</taxon>
        <taxon>Fungi</taxon>
        <taxon>Dikarya</taxon>
        <taxon>Ascomycota</taxon>
        <taxon>Pezizomycotina</taxon>
        <taxon>Eurotiomycetes</taxon>
        <taxon>Eurotiomycetidae</taxon>
        <taxon>Onygenales</taxon>
        <taxon>Ajellomycetaceae</taxon>
        <taxon>Histoplasma</taxon>
    </lineage>
</organism>
<dbReference type="VEuPathDB" id="FungiDB:I7I52_03953"/>
<comment type="caution">
    <text evidence="1">The sequence shown here is derived from an EMBL/GenBank/DDBJ whole genome shotgun (WGS) entry which is preliminary data.</text>
</comment>
<proteinExistence type="predicted"/>
<evidence type="ECO:0000313" key="2">
    <source>
        <dbReference type="Proteomes" id="UP000670092"/>
    </source>
</evidence>
<dbReference type="EMBL" id="JAEVHI010000001">
    <property type="protein sequence ID" value="KAG5305333.1"/>
    <property type="molecule type" value="Genomic_DNA"/>
</dbReference>
<reference evidence="1 2" key="1">
    <citation type="submission" date="2021-01" db="EMBL/GenBank/DDBJ databases">
        <title>Chromosome-level genome assembly of a human fungal pathogen reveals clustering of transcriptionally co-regulated genes.</title>
        <authorList>
            <person name="Voorhies M."/>
            <person name="Cohen S."/>
            <person name="Shea T.P."/>
            <person name="Petrus S."/>
            <person name="Munoz J.F."/>
            <person name="Poplawski S."/>
            <person name="Goldman W.E."/>
            <person name="Michael T."/>
            <person name="Cuomo C.A."/>
            <person name="Sil A."/>
            <person name="Beyhan S."/>
        </authorList>
    </citation>
    <scope>NUCLEOTIDE SEQUENCE [LARGE SCALE GENOMIC DNA]</scope>
    <source>
        <strain evidence="1 2">G184AR</strain>
    </source>
</reference>
<dbReference type="Proteomes" id="UP000670092">
    <property type="component" value="Unassembled WGS sequence"/>
</dbReference>